<feature type="binding site" evidence="11">
    <location>
        <position position="47"/>
    </location>
    <ligand>
        <name>[4Fe-4S] cluster</name>
        <dbReference type="ChEBI" id="CHEBI:49883"/>
    </ligand>
</feature>
<evidence type="ECO:0000313" key="13">
    <source>
        <dbReference type="EMBL" id="AZN30435.1"/>
    </source>
</evidence>
<dbReference type="KEGG" id="fsl:EJO69_09055"/>
<comment type="cofactor">
    <cofactor evidence="11">
        <name>[4Fe-4S] cluster</name>
        <dbReference type="ChEBI" id="CHEBI:49883"/>
    </cofactor>
    <text evidence="11">Binds 1 [4Fe-4S] cluster per subunit. Following nitrosylation of the [4Fe-4S] cluster binds 1 [4Fe-8(NO)] cluster per subunit.</text>
</comment>
<comment type="function">
    <text evidence="11">Acts as a transcriptional regulator. Probably redox-responsive. The apo- but not holo-form probably binds DNA.</text>
</comment>
<evidence type="ECO:0000256" key="7">
    <source>
        <dbReference type="ARBA" id="ARBA00023015"/>
    </source>
</evidence>
<reference evidence="13 14" key="1">
    <citation type="submission" date="2018-12" db="EMBL/GenBank/DDBJ databases">
        <title>Complete genome sequence of Flaviflexus salsibiostraticola KCTC 33148.</title>
        <authorList>
            <person name="Bae J.-W."/>
        </authorList>
    </citation>
    <scope>NUCLEOTIDE SEQUENCE [LARGE SCALE GENOMIC DNA]</scope>
    <source>
        <strain evidence="13 14">KCTC 33148</strain>
    </source>
</reference>
<dbReference type="AlphaFoldDB" id="A0A3S8ZAD9"/>
<evidence type="ECO:0000256" key="11">
    <source>
        <dbReference type="HAMAP-Rule" id="MF_01479"/>
    </source>
</evidence>
<dbReference type="Proteomes" id="UP000270021">
    <property type="component" value="Chromosome"/>
</dbReference>
<dbReference type="GO" id="GO:0045892">
    <property type="term" value="P:negative regulation of DNA-templated transcription"/>
    <property type="evidence" value="ECO:0007669"/>
    <property type="project" value="TreeGrafter"/>
</dbReference>
<keyword evidence="11" id="KW-0963">Cytoplasm</keyword>
<name>A0A3S8ZAD9_9ACTO</name>
<evidence type="ECO:0000256" key="10">
    <source>
        <dbReference type="ARBA" id="ARBA00023163"/>
    </source>
</evidence>
<keyword evidence="6 11" id="KW-0411">Iron-sulfur</keyword>
<keyword evidence="4 11" id="KW-0479">Metal-binding</keyword>
<proteinExistence type="inferred from homology"/>
<dbReference type="InterPro" id="IPR003482">
    <property type="entry name" value="Whib"/>
</dbReference>
<gene>
    <name evidence="11" type="primary">whiB</name>
    <name evidence="13" type="ORF">EJO69_09055</name>
</gene>
<dbReference type="GO" id="GO:0047134">
    <property type="term" value="F:protein-disulfide reductase [NAD(P)H] activity"/>
    <property type="evidence" value="ECO:0007669"/>
    <property type="project" value="TreeGrafter"/>
</dbReference>
<keyword evidence="7 11" id="KW-0805">Transcription regulation</keyword>
<dbReference type="GO" id="GO:0051539">
    <property type="term" value="F:4 iron, 4 sulfur cluster binding"/>
    <property type="evidence" value="ECO:0007669"/>
    <property type="project" value="UniProtKB-UniRule"/>
</dbReference>
<feature type="domain" description="4Fe-4S Wbl-type" evidence="12">
    <location>
        <begin position="15"/>
        <end position="71"/>
    </location>
</feature>
<dbReference type="GO" id="GO:0003677">
    <property type="term" value="F:DNA binding"/>
    <property type="evidence" value="ECO:0007669"/>
    <property type="project" value="UniProtKB-UniRule"/>
</dbReference>
<keyword evidence="8 11" id="KW-0238">DNA-binding</keyword>
<accession>A0A3S8ZAD9</accession>
<comment type="similarity">
    <text evidence="2 11">Belongs to the WhiB family.</text>
</comment>
<feature type="binding site" evidence="11">
    <location>
        <position position="41"/>
    </location>
    <ligand>
        <name>[4Fe-4S] cluster</name>
        <dbReference type="ChEBI" id="CHEBI:49883"/>
    </ligand>
</feature>
<dbReference type="RefSeq" id="WP_126041168.1">
    <property type="nucleotide sequence ID" value="NZ_CP034438.1"/>
</dbReference>
<evidence type="ECO:0000256" key="1">
    <source>
        <dbReference type="ARBA" id="ARBA00004496"/>
    </source>
</evidence>
<keyword evidence="9 11" id="KW-1015">Disulfide bond</keyword>
<dbReference type="GO" id="GO:0035731">
    <property type="term" value="F:dinitrosyl-iron complex binding"/>
    <property type="evidence" value="ECO:0007669"/>
    <property type="project" value="UniProtKB-UniRule"/>
</dbReference>
<organism evidence="13 14">
    <name type="scientific">Flaviflexus salsibiostraticola</name>
    <dbReference type="NCBI Taxonomy" id="1282737"/>
    <lineage>
        <taxon>Bacteria</taxon>
        <taxon>Bacillati</taxon>
        <taxon>Actinomycetota</taxon>
        <taxon>Actinomycetes</taxon>
        <taxon>Actinomycetales</taxon>
        <taxon>Actinomycetaceae</taxon>
        <taxon>Flaviflexus</taxon>
    </lineage>
</organism>
<protein>
    <recommendedName>
        <fullName evidence="11">Transcriptional regulator WhiB</fullName>
    </recommendedName>
</protein>
<evidence type="ECO:0000259" key="12">
    <source>
        <dbReference type="PROSITE" id="PS51674"/>
    </source>
</evidence>
<evidence type="ECO:0000256" key="5">
    <source>
        <dbReference type="ARBA" id="ARBA00023004"/>
    </source>
</evidence>
<comment type="subcellular location">
    <subcellularLocation>
        <location evidence="1 11">Cytoplasm</location>
    </subcellularLocation>
</comment>
<keyword evidence="14" id="KW-1185">Reference proteome</keyword>
<dbReference type="Pfam" id="PF02467">
    <property type="entry name" value="Whib"/>
    <property type="match status" value="1"/>
</dbReference>
<dbReference type="PANTHER" id="PTHR38839:SF7">
    <property type="entry name" value="TRANSCRIPTIONAL REGULATOR WHIB4"/>
    <property type="match status" value="1"/>
</dbReference>
<dbReference type="EMBL" id="CP034438">
    <property type="protein sequence ID" value="AZN30435.1"/>
    <property type="molecule type" value="Genomic_DNA"/>
</dbReference>
<dbReference type="GO" id="GO:0045454">
    <property type="term" value="P:cell redox homeostasis"/>
    <property type="evidence" value="ECO:0007669"/>
    <property type="project" value="TreeGrafter"/>
</dbReference>
<sequence>MSLLLEGQTWAAQAACSNVDPDSLFVRGAAQRQVRQVCFSCPVRIECLADALDSNTTYGVWGGLTERERRALQRRFPNEQNWYRRLHTSPDPISVELRAGRVPRFSAR</sequence>
<comment type="PTM">
    <text evidence="11">The Fe-S cluster can be nitrosylated by nitric oxide (NO).</text>
</comment>
<keyword evidence="3 11" id="KW-0004">4Fe-4S</keyword>
<dbReference type="PANTHER" id="PTHR38839">
    <property type="entry name" value="TRANSCRIPTIONAL REGULATOR WHID-RELATED"/>
    <property type="match status" value="1"/>
</dbReference>
<feature type="binding site" evidence="11">
    <location>
        <position position="16"/>
    </location>
    <ligand>
        <name>[4Fe-4S] cluster</name>
        <dbReference type="ChEBI" id="CHEBI:49883"/>
    </ligand>
</feature>
<evidence type="ECO:0000256" key="9">
    <source>
        <dbReference type="ARBA" id="ARBA00023157"/>
    </source>
</evidence>
<feature type="binding site" evidence="11">
    <location>
        <position position="38"/>
    </location>
    <ligand>
        <name>[4Fe-4S] cluster</name>
        <dbReference type="ChEBI" id="CHEBI:49883"/>
    </ligand>
</feature>
<evidence type="ECO:0000256" key="8">
    <source>
        <dbReference type="ARBA" id="ARBA00023125"/>
    </source>
</evidence>
<comment type="PTM">
    <text evidence="11">Upon Fe-S cluster removal intramolecular disulfide bonds are formed.</text>
</comment>
<evidence type="ECO:0000313" key="14">
    <source>
        <dbReference type="Proteomes" id="UP000270021"/>
    </source>
</evidence>
<dbReference type="OrthoDB" id="4228525at2"/>
<evidence type="ECO:0000256" key="2">
    <source>
        <dbReference type="ARBA" id="ARBA00006597"/>
    </source>
</evidence>
<dbReference type="GO" id="GO:0005737">
    <property type="term" value="C:cytoplasm"/>
    <property type="evidence" value="ECO:0007669"/>
    <property type="project" value="UniProtKB-SubCell"/>
</dbReference>
<dbReference type="HAMAP" id="MF_01479">
    <property type="entry name" value="WhiB"/>
    <property type="match status" value="1"/>
</dbReference>
<dbReference type="GO" id="GO:0046872">
    <property type="term" value="F:metal ion binding"/>
    <property type="evidence" value="ECO:0007669"/>
    <property type="project" value="UniProtKB-KW"/>
</dbReference>
<dbReference type="PROSITE" id="PS51674">
    <property type="entry name" value="4FE4S_WBL"/>
    <property type="match status" value="1"/>
</dbReference>
<evidence type="ECO:0000256" key="4">
    <source>
        <dbReference type="ARBA" id="ARBA00022723"/>
    </source>
</evidence>
<dbReference type="InterPro" id="IPR034768">
    <property type="entry name" value="4FE4S_WBL"/>
</dbReference>
<keyword evidence="5 11" id="KW-0408">Iron</keyword>
<evidence type="ECO:0000256" key="3">
    <source>
        <dbReference type="ARBA" id="ARBA00022485"/>
    </source>
</evidence>
<evidence type="ECO:0000256" key="6">
    <source>
        <dbReference type="ARBA" id="ARBA00023014"/>
    </source>
</evidence>
<keyword evidence="10 11" id="KW-0804">Transcription</keyword>